<dbReference type="Gene3D" id="3.30.420.10">
    <property type="entry name" value="Ribonuclease H-like superfamily/Ribonuclease H"/>
    <property type="match status" value="1"/>
</dbReference>
<dbReference type="InterPro" id="IPR036397">
    <property type="entry name" value="RNaseH_sf"/>
</dbReference>
<dbReference type="SUPFAM" id="SSF53098">
    <property type="entry name" value="Ribonuclease H-like"/>
    <property type="match status" value="1"/>
</dbReference>
<dbReference type="InterPro" id="IPR012337">
    <property type="entry name" value="RNaseH-like_sf"/>
</dbReference>
<keyword evidence="3" id="KW-1185">Reference proteome</keyword>
<sequence length="202" mass="22730">MVPQRAQKGFDQTLICIAQSSYETTSEPLSGTSGSKALATSGRKLKSLQNSSYFIVATQFDKKIKTLLSDNGEEYVNHDLHNFLHQYGIVHQTTCAYTPQHNGVVERKNHRHLEVVRASLFQARMPHHFWREALCSAAYLINRTPSSTLQYQTPSQTLSTLLTMPSTPNLKPRLFGCVAYVQVYSHQRGKLNPCALRCVFVG</sequence>
<gene>
    <name evidence="2" type="ORF">L3X38_019030</name>
</gene>
<dbReference type="InterPro" id="IPR001584">
    <property type="entry name" value="Integrase_cat-core"/>
</dbReference>
<protein>
    <recommendedName>
        <fullName evidence="1">Integrase catalytic domain-containing protein</fullName>
    </recommendedName>
</protein>
<organism evidence="2 3">
    <name type="scientific">Prunus dulcis</name>
    <name type="common">Almond</name>
    <name type="synonym">Amygdalus dulcis</name>
    <dbReference type="NCBI Taxonomy" id="3755"/>
    <lineage>
        <taxon>Eukaryota</taxon>
        <taxon>Viridiplantae</taxon>
        <taxon>Streptophyta</taxon>
        <taxon>Embryophyta</taxon>
        <taxon>Tracheophyta</taxon>
        <taxon>Spermatophyta</taxon>
        <taxon>Magnoliopsida</taxon>
        <taxon>eudicotyledons</taxon>
        <taxon>Gunneridae</taxon>
        <taxon>Pentapetalae</taxon>
        <taxon>rosids</taxon>
        <taxon>fabids</taxon>
        <taxon>Rosales</taxon>
        <taxon>Rosaceae</taxon>
        <taxon>Amygdaloideae</taxon>
        <taxon>Amygdaleae</taxon>
        <taxon>Prunus</taxon>
    </lineage>
</organism>
<dbReference type="GO" id="GO:0015074">
    <property type="term" value="P:DNA integration"/>
    <property type="evidence" value="ECO:0007669"/>
    <property type="project" value="InterPro"/>
</dbReference>
<name>A0AAD4ZC60_PRUDU</name>
<dbReference type="PANTHER" id="PTHR42648:SF28">
    <property type="entry name" value="TRANSPOSON-ENCODED PROTEIN WITH RIBONUCLEASE H-LIKE AND RETROVIRUS ZINC FINGER-LIKE DOMAINS"/>
    <property type="match status" value="1"/>
</dbReference>
<proteinExistence type="predicted"/>
<dbReference type="GO" id="GO:0003676">
    <property type="term" value="F:nucleic acid binding"/>
    <property type="evidence" value="ECO:0007669"/>
    <property type="project" value="InterPro"/>
</dbReference>
<comment type="caution">
    <text evidence="2">The sequence shown here is derived from an EMBL/GenBank/DDBJ whole genome shotgun (WGS) entry which is preliminary data.</text>
</comment>
<evidence type="ECO:0000313" key="2">
    <source>
        <dbReference type="EMBL" id="KAI5339758.1"/>
    </source>
</evidence>
<dbReference type="EMBL" id="JAJFAZ020000003">
    <property type="protein sequence ID" value="KAI5339758.1"/>
    <property type="molecule type" value="Genomic_DNA"/>
</dbReference>
<dbReference type="PANTHER" id="PTHR42648">
    <property type="entry name" value="TRANSPOSASE, PUTATIVE-RELATED"/>
    <property type="match status" value="1"/>
</dbReference>
<dbReference type="AlphaFoldDB" id="A0AAD4ZC60"/>
<feature type="domain" description="Integrase catalytic" evidence="1">
    <location>
        <begin position="1"/>
        <end position="162"/>
    </location>
</feature>
<reference evidence="2 3" key="1">
    <citation type="journal article" date="2022" name="G3 (Bethesda)">
        <title>Whole-genome sequence and methylome profiling of the almond [Prunus dulcis (Mill.) D.A. Webb] cultivar 'Nonpareil'.</title>
        <authorList>
            <person name="D'Amico-Willman K.M."/>
            <person name="Ouma W.Z."/>
            <person name="Meulia T."/>
            <person name="Sideli G.M."/>
            <person name="Gradziel T.M."/>
            <person name="Fresnedo-Ramirez J."/>
        </authorList>
    </citation>
    <scope>NUCLEOTIDE SEQUENCE [LARGE SCALE GENOMIC DNA]</scope>
    <source>
        <strain evidence="2">Clone GOH B32 T37-40</strain>
    </source>
</reference>
<evidence type="ECO:0000259" key="1">
    <source>
        <dbReference type="PROSITE" id="PS50994"/>
    </source>
</evidence>
<dbReference type="InterPro" id="IPR039537">
    <property type="entry name" value="Retrotran_Ty1/copia-like"/>
</dbReference>
<dbReference type="Proteomes" id="UP001054821">
    <property type="component" value="Chromosome 3"/>
</dbReference>
<accession>A0AAD4ZC60</accession>
<dbReference type="PROSITE" id="PS50994">
    <property type="entry name" value="INTEGRASE"/>
    <property type="match status" value="1"/>
</dbReference>
<evidence type="ECO:0000313" key="3">
    <source>
        <dbReference type="Proteomes" id="UP001054821"/>
    </source>
</evidence>